<dbReference type="eggNOG" id="COG1266">
    <property type="taxonomic scope" value="Bacteria"/>
</dbReference>
<evidence type="ECO:0000313" key="3">
    <source>
        <dbReference type="EMBL" id="ADU28654.1"/>
    </source>
</evidence>
<dbReference type="EMBL" id="CP002394">
    <property type="protein sequence ID" value="ADU28654.1"/>
    <property type="molecule type" value="Genomic_DNA"/>
</dbReference>
<accession>E6TVU5</accession>
<dbReference type="KEGG" id="bco:Bcell_0368"/>
<evidence type="ECO:0000313" key="4">
    <source>
        <dbReference type="Proteomes" id="UP000001401"/>
    </source>
</evidence>
<dbReference type="Pfam" id="PF02517">
    <property type="entry name" value="Rce1-like"/>
    <property type="match status" value="1"/>
</dbReference>
<dbReference type="HOGENOM" id="CLU_079560_0_0_9"/>
<reference evidence="3" key="1">
    <citation type="submission" date="2010-12" db="EMBL/GenBank/DDBJ databases">
        <title>Complete sequence of Bacillus cellulosilyticus DSM 2522.</title>
        <authorList>
            <consortium name="US DOE Joint Genome Institute"/>
            <person name="Lucas S."/>
            <person name="Copeland A."/>
            <person name="Lapidus A."/>
            <person name="Cheng J.-F."/>
            <person name="Bruce D."/>
            <person name="Goodwin L."/>
            <person name="Pitluck S."/>
            <person name="Chertkov O."/>
            <person name="Detter J.C."/>
            <person name="Han C."/>
            <person name="Tapia R."/>
            <person name="Land M."/>
            <person name="Hauser L."/>
            <person name="Jeffries C."/>
            <person name="Kyrpides N."/>
            <person name="Ivanova N."/>
            <person name="Mikhailova N."/>
            <person name="Brumm P."/>
            <person name="Mead D."/>
            <person name="Woyke T."/>
        </authorList>
    </citation>
    <scope>NUCLEOTIDE SEQUENCE [LARGE SCALE GENOMIC DNA]</scope>
    <source>
        <strain evidence="3">DSM 2522</strain>
    </source>
</reference>
<dbReference type="PANTHER" id="PTHR36435:SF6">
    <property type="entry name" value="ABORTIVE INFECTION PROTEIN"/>
    <property type="match status" value="1"/>
</dbReference>
<organism evidence="3 4">
    <name type="scientific">Evansella cellulosilytica (strain ATCC 21833 / DSM 2522 / FERM P-1141 / JCM 9156 / N-4)</name>
    <name type="common">Bacillus cellulosilyticus</name>
    <dbReference type="NCBI Taxonomy" id="649639"/>
    <lineage>
        <taxon>Bacteria</taxon>
        <taxon>Bacillati</taxon>
        <taxon>Bacillota</taxon>
        <taxon>Bacilli</taxon>
        <taxon>Bacillales</taxon>
        <taxon>Bacillaceae</taxon>
        <taxon>Evansella</taxon>
    </lineage>
</organism>
<dbReference type="OrthoDB" id="2194912at2"/>
<dbReference type="RefSeq" id="WP_013486995.1">
    <property type="nucleotide sequence ID" value="NC_014829.1"/>
</dbReference>
<keyword evidence="1" id="KW-1133">Transmembrane helix</keyword>
<dbReference type="GO" id="GO:0004175">
    <property type="term" value="F:endopeptidase activity"/>
    <property type="evidence" value="ECO:0007669"/>
    <property type="project" value="UniProtKB-ARBA"/>
</dbReference>
<feature type="transmembrane region" description="Helical" evidence="1">
    <location>
        <begin position="79"/>
        <end position="104"/>
    </location>
</feature>
<feature type="domain" description="CAAX prenyl protease 2/Lysostaphin resistance protein A-like" evidence="2">
    <location>
        <begin position="124"/>
        <end position="209"/>
    </location>
</feature>
<sequence>MSKRYWIILLSFIIMHLSLSFVTLPLLLRFGSFESESALLGTAVFITFTIGFFVILALTVTANRDEEFTRNKADIPDTILWSFLGIFMVYIAQIVAGLIQMYVFGIEPGSENTEQLVGFATAVPLLIIVFSVFVPIMEEIVFRKIIFGSLFKRYGFWIAALLSGVIFAIVHMDFKHLLVYLLGGIVLAYLYVKTKRIIVPIIAHVGINSFVMIVQVIFGEQIQNYLDRVENMQVIFYLFGGLF</sequence>
<protein>
    <submittedName>
        <fullName evidence="3">Abortive infection protein</fullName>
    </submittedName>
</protein>
<name>E6TVU5_EVAC2</name>
<proteinExistence type="predicted"/>
<dbReference type="MEROPS" id="G05.007"/>
<feature type="transmembrane region" description="Helical" evidence="1">
    <location>
        <begin position="116"/>
        <end position="134"/>
    </location>
</feature>
<dbReference type="InterPro" id="IPR052710">
    <property type="entry name" value="CAAX_protease"/>
</dbReference>
<gene>
    <name evidence="3" type="ordered locus">Bcell_0368</name>
</gene>
<evidence type="ECO:0000259" key="2">
    <source>
        <dbReference type="Pfam" id="PF02517"/>
    </source>
</evidence>
<dbReference type="InterPro" id="IPR003675">
    <property type="entry name" value="Rce1/LyrA-like_dom"/>
</dbReference>
<keyword evidence="4" id="KW-1185">Reference proteome</keyword>
<dbReference type="AlphaFoldDB" id="E6TVU5"/>
<dbReference type="Proteomes" id="UP000001401">
    <property type="component" value="Chromosome"/>
</dbReference>
<feature type="transmembrane region" description="Helical" evidence="1">
    <location>
        <begin position="154"/>
        <end position="170"/>
    </location>
</feature>
<keyword evidence="1" id="KW-0472">Membrane</keyword>
<evidence type="ECO:0000256" key="1">
    <source>
        <dbReference type="SAM" id="Phobius"/>
    </source>
</evidence>
<dbReference type="PANTHER" id="PTHR36435">
    <property type="entry name" value="SLR1288 PROTEIN"/>
    <property type="match status" value="1"/>
</dbReference>
<keyword evidence="1" id="KW-0812">Transmembrane</keyword>
<feature type="transmembrane region" description="Helical" evidence="1">
    <location>
        <begin position="198"/>
        <end position="218"/>
    </location>
</feature>
<feature type="transmembrane region" description="Helical" evidence="1">
    <location>
        <begin position="39"/>
        <end position="59"/>
    </location>
</feature>
<dbReference type="GO" id="GO:0080120">
    <property type="term" value="P:CAAX-box protein maturation"/>
    <property type="evidence" value="ECO:0007669"/>
    <property type="project" value="UniProtKB-ARBA"/>
</dbReference>
<dbReference type="STRING" id="649639.Bcell_0368"/>
<feature type="transmembrane region" description="Helical" evidence="1">
    <location>
        <begin position="177"/>
        <end position="192"/>
    </location>
</feature>
<feature type="transmembrane region" description="Helical" evidence="1">
    <location>
        <begin position="6"/>
        <end position="27"/>
    </location>
</feature>